<dbReference type="Gene3D" id="3.10.100.10">
    <property type="entry name" value="Mannose-Binding Protein A, subunit A"/>
    <property type="match status" value="1"/>
</dbReference>
<protein>
    <submittedName>
        <fullName evidence="5">Brevican core protein-like</fullName>
    </submittedName>
</protein>
<evidence type="ECO:0000313" key="4">
    <source>
        <dbReference type="Proteomes" id="UP000694844"/>
    </source>
</evidence>
<sequence length="237" mass="26671">MTPMIIPVFVSVIAGLAYGYSVCPEHIHAAPNVKTYNGHCYEFQLFQIVNWNRAEHDCNRKGGHVVEINSRGEQEFILSTLSFLRFAGDGVWIGLNDVKQEGRYLWTTGDTLSYSNWGPGQPSNSYGKRRFILGHVEEDCVVMLYRDWGHWNDVTCEAHFNNPYICEYSIHYNRPTTATTTTTTTTTRATTTSSSKPVTTATLKTTTSTQSVRTSTATTTTTVKVTTAKYNQWITLK</sequence>
<dbReference type="CDD" id="cd00037">
    <property type="entry name" value="CLECT"/>
    <property type="match status" value="1"/>
</dbReference>
<gene>
    <name evidence="5" type="primary">LOC111135457</name>
</gene>
<dbReference type="PANTHER" id="PTHR22803">
    <property type="entry name" value="MANNOSE, PHOSPHOLIPASE, LECTIN RECEPTOR RELATED"/>
    <property type="match status" value="1"/>
</dbReference>
<name>A0A8B8EMV6_CRAVI</name>
<feature type="region of interest" description="Disordered" evidence="1">
    <location>
        <begin position="179"/>
        <end position="198"/>
    </location>
</feature>
<feature type="compositionally biased region" description="Low complexity" evidence="1">
    <location>
        <begin position="179"/>
        <end position="192"/>
    </location>
</feature>
<dbReference type="InterPro" id="IPR001304">
    <property type="entry name" value="C-type_lectin-like"/>
</dbReference>
<evidence type="ECO:0000256" key="1">
    <source>
        <dbReference type="SAM" id="MobiDB-lite"/>
    </source>
</evidence>
<reference evidence="5" key="1">
    <citation type="submission" date="2025-08" db="UniProtKB">
        <authorList>
            <consortium name="RefSeq"/>
        </authorList>
    </citation>
    <scope>IDENTIFICATION</scope>
    <source>
        <tissue evidence="5">Whole sample</tissue>
    </source>
</reference>
<evidence type="ECO:0000313" key="5">
    <source>
        <dbReference type="RefSeq" id="XP_022341256.1"/>
    </source>
</evidence>
<organism evidence="4 5">
    <name type="scientific">Crassostrea virginica</name>
    <name type="common">Eastern oyster</name>
    <dbReference type="NCBI Taxonomy" id="6565"/>
    <lineage>
        <taxon>Eukaryota</taxon>
        <taxon>Metazoa</taxon>
        <taxon>Spiralia</taxon>
        <taxon>Lophotrochozoa</taxon>
        <taxon>Mollusca</taxon>
        <taxon>Bivalvia</taxon>
        <taxon>Autobranchia</taxon>
        <taxon>Pteriomorphia</taxon>
        <taxon>Ostreida</taxon>
        <taxon>Ostreoidea</taxon>
        <taxon>Ostreidae</taxon>
        <taxon>Crassostrea</taxon>
    </lineage>
</organism>
<dbReference type="PROSITE" id="PS50041">
    <property type="entry name" value="C_TYPE_LECTIN_2"/>
    <property type="match status" value="1"/>
</dbReference>
<dbReference type="SUPFAM" id="SSF56436">
    <property type="entry name" value="C-type lectin-like"/>
    <property type="match status" value="1"/>
</dbReference>
<dbReference type="OrthoDB" id="6162243at2759"/>
<feature type="signal peptide" evidence="2">
    <location>
        <begin position="1"/>
        <end position="19"/>
    </location>
</feature>
<dbReference type="Proteomes" id="UP000694844">
    <property type="component" value="Chromosome 5"/>
</dbReference>
<dbReference type="SMART" id="SM00034">
    <property type="entry name" value="CLECT"/>
    <property type="match status" value="1"/>
</dbReference>
<proteinExistence type="predicted"/>
<dbReference type="InterPro" id="IPR016186">
    <property type="entry name" value="C-type_lectin-like/link_sf"/>
</dbReference>
<dbReference type="GeneID" id="111135457"/>
<evidence type="ECO:0000256" key="2">
    <source>
        <dbReference type="SAM" id="SignalP"/>
    </source>
</evidence>
<dbReference type="InterPro" id="IPR016187">
    <property type="entry name" value="CTDL_fold"/>
</dbReference>
<keyword evidence="2" id="KW-0732">Signal</keyword>
<feature type="chain" id="PRO_5034116673" evidence="2">
    <location>
        <begin position="20"/>
        <end position="237"/>
    </location>
</feature>
<feature type="domain" description="C-type lectin" evidence="3">
    <location>
        <begin position="36"/>
        <end position="157"/>
    </location>
</feature>
<dbReference type="AlphaFoldDB" id="A0A8B8EMV6"/>
<dbReference type="RefSeq" id="XP_022341256.1">
    <property type="nucleotide sequence ID" value="XM_022485548.1"/>
</dbReference>
<dbReference type="Pfam" id="PF00059">
    <property type="entry name" value="Lectin_C"/>
    <property type="match status" value="1"/>
</dbReference>
<keyword evidence="4" id="KW-1185">Reference proteome</keyword>
<dbReference type="KEGG" id="cvn:111135457"/>
<accession>A0A8B8EMV6</accession>
<evidence type="ECO:0000259" key="3">
    <source>
        <dbReference type="PROSITE" id="PS50041"/>
    </source>
</evidence>
<dbReference type="InterPro" id="IPR050111">
    <property type="entry name" value="C-type_lectin/snaclec_domain"/>
</dbReference>